<dbReference type="SMART" id="SM00327">
    <property type="entry name" value="VWA"/>
    <property type="match status" value="1"/>
</dbReference>
<sequence length="471" mass="50479">MNRTALLLATTGLLALTAAVVGLPRQKDTSHTLAQPGEAPTGVVLPLATAKNGPVTLEGKLSGAYLITGPSEAYAVLTVRADKPREQTRVPVSLALVIDRSGSMRGQKLADAKQAARLLVQQLGAEDRLALVHYGSDVRVFPSQQVTEEVRQQMLAFVDTIEDAGATNISGGLQAAAQQLLPYVEHFRVSRILLLSDGQPTEGLVEDSELLKLADTYQHQGMTVSGLGVGDEFNERLMRGLAEQGGGFYGYIQDSEKLGEIVRRELEQAAGTLARGVELRLELPEGVGEAEVMGVPARREGNSRVVRLYDLAGGQDAQVVVKLTLDLGASPGADRGVLGVRLRYQDVEAARPVETYLPLAAKVTDDEALVRANLDQDVRVHAVRALGAREMQAAAEEMKRGNRQKALGMLDNARALFGSSASALAGELADVDRTKAAYLNAQDETSVKREALQLHRKSLKTFGQNNSYGTD</sequence>
<accession>A0AAC8Q1I8</accession>
<reference evidence="4 6" key="2">
    <citation type="submission" date="2018-08" db="EMBL/GenBank/DDBJ databases">
        <title>Genomic Encyclopedia of Archaeal and Bacterial Type Strains, Phase II (KMG-II): from individual species to whole genera.</title>
        <authorList>
            <person name="Goeker M."/>
        </authorList>
    </citation>
    <scope>NUCLEOTIDE SEQUENCE [LARGE SCALE GENOMIC DNA]</scope>
    <source>
        <strain evidence="4 6">DSM 2261</strain>
    </source>
</reference>
<name>A0AAC8Q1I8_9BACT</name>
<dbReference type="InterPro" id="IPR036465">
    <property type="entry name" value="vWFA_dom_sf"/>
</dbReference>
<proteinExistence type="predicted"/>
<dbReference type="EMBL" id="QUMU01000006">
    <property type="protein sequence ID" value="REG31123.1"/>
    <property type="molecule type" value="Genomic_DNA"/>
</dbReference>
<protein>
    <submittedName>
        <fullName evidence="4">Ca-activated chloride channel family protein</fullName>
    </submittedName>
    <submittedName>
        <fullName evidence="3">von Willebrand factor type A domain protein</fullName>
    </submittedName>
</protein>
<dbReference type="RefSeq" id="WP_047854375.1">
    <property type="nucleotide sequence ID" value="NZ_CP011509.1"/>
</dbReference>
<feature type="chain" id="PRO_5042002762" evidence="1">
    <location>
        <begin position="19"/>
        <end position="471"/>
    </location>
</feature>
<keyword evidence="6" id="KW-1185">Reference proteome</keyword>
<dbReference type="Pfam" id="PF00092">
    <property type="entry name" value="VWA"/>
    <property type="match status" value="1"/>
</dbReference>
<dbReference type="PROSITE" id="PS50234">
    <property type="entry name" value="VWFA"/>
    <property type="match status" value="1"/>
</dbReference>
<dbReference type="Gene3D" id="3.40.50.410">
    <property type="entry name" value="von Willebrand factor, type A domain"/>
    <property type="match status" value="1"/>
</dbReference>
<evidence type="ECO:0000313" key="3">
    <source>
        <dbReference type="EMBL" id="AKI99218.1"/>
    </source>
</evidence>
<feature type="signal peptide" evidence="1">
    <location>
        <begin position="1"/>
        <end position="18"/>
    </location>
</feature>
<dbReference type="InterPro" id="IPR002035">
    <property type="entry name" value="VWF_A"/>
</dbReference>
<dbReference type="PANTHER" id="PTHR10579:SF43">
    <property type="entry name" value="ZINC FINGER (C3HC4-TYPE RING FINGER) FAMILY PROTEIN"/>
    <property type="match status" value="1"/>
</dbReference>
<evidence type="ECO:0000313" key="4">
    <source>
        <dbReference type="EMBL" id="REG31123.1"/>
    </source>
</evidence>
<dbReference type="AlphaFoldDB" id="A0AAC8Q1I8"/>
<dbReference type="InterPro" id="IPR051266">
    <property type="entry name" value="CLCR"/>
</dbReference>
<keyword evidence="1" id="KW-0732">Signal</keyword>
<feature type="domain" description="VWFA" evidence="2">
    <location>
        <begin position="93"/>
        <end position="266"/>
    </location>
</feature>
<dbReference type="Proteomes" id="UP000256345">
    <property type="component" value="Unassembled WGS sequence"/>
</dbReference>
<evidence type="ECO:0000259" key="2">
    <source>
        <dbReference type="PROSITE" id="PS50234"/>
    </source>
</evidence>
<dbReference type="SUPFAM" id="SSF53300">
    <property type="entry name" value="vWA-like"/>
    <property type="match status" value="1"/>
</dbReference>
<gene>
    <name evidence="3" type="ORF">AA314_00845</name>
    <name evidence="4" type="ORF">ATI61_106593</name>
</gene>
<organism evidence="3 5">
    <name type="scientific">Archangium gephyra</name>
    <dbReference type="NCBI Taxonomy" id="48"/>
    <lineage>
        <taxon>Bacteria</taxon>
        <taxon>Pseudomonadati</taxon>
        <taxon>Myxococcota</taxon>
        <taxon>Myxococcia</taxon>
        <taxon>Myxococcales</taxon>
        <taxon>Cystobacterineae</taxon>
        <taxon>Archangiaceae</taxon>
        <taxon>Archangium</taxon>
    </lineage>
</organism>
<dbReference type="EMBL" id="CP011509">
    <property type="protein sequence ID" value="AKI99218.1"/>
    <property type="molecule type" value="Genomic_DNA"/>
</dbReference>
<dbReference type="PANTHER" id="PTHR10579">
    <property type="entry name" value="CALCIUM-ACTIVATED CHLORIDE CHANNEL REGULATOR"/>
    <property type="match status" value="1"/>
</dbReference>
<evidence type="ECO:0000313" key="6">
    <source>
        <dbReference type="Proteomes" id="UP000256345"/>
    </source>
</evidence>
<dbReference type="KEGG" id="age:AA314_00845"/>
<evidence type="ECO:0000313" key="5">
    <source>
        <dbReference type="Proteomes" id="UP000035579"/>
    </source>
</evidence>
<evidence type="ECO:0000256" key="1">
    <source>
        <dbReference type="SAM" id="SignalP"/>
    </source>
</evidence>
<reference evidence="3 5" key="1">
    <citation type="submission" date="2015-05" db="EMBL/GenBank/DDBJ databases">
        <title>Genome assembly of Archangium gephyra DSM 2261.</title>
        <authorList>
            <person name="Sharma G."/>
            <person name="Subramanian S."/>
        </authorList>
    </citation>
    <scope>NUCLEOTIDE SEQUENCE [LARGE SCALE GENOMIC DNA]</scope>
    <source>
        <strain evidence="3 5">DSM 2261</strain>
    </source>
</reference>
<dbReference type="Proteomes" id="UP000035579">
    <property type="component" value="Chromosome"/>
</dbReference>